<dbReference type="PANTHER" id="PTHR37314">
    <property type="entry name" value="SLR0142 PROTEIN"/>
    <property type="match status" value="1"/>
</dbReference>
<dbReference type="Pfam" id="PF06912">
    <property type="entry name" value="DUF1275"/>
    <property type="match status" value="1"/>
</dbReference>
<reference evidence="2" key="1">
    <citation type="journal article" date="2021" name="PeerJ">
        <title>Extensive microbial diversity within the chicken gut microbiome revealed by metagenomics and culture.</title>
        <authorList>
            <person name="Gilroy R."/>
            <person name="Ravi A."/>
            <person name="Getino M."/>
            <person name="Pursley I."/>
            <person name="Horton D.L."/>
            <person name="Alikhan N.F."/>
            <person name="Baker D."/>
            <person name="Gharbi K."/>
            <person name="Hall N."/>
            <person name="Watson M."/>
            <person name="Adriaenssens E.M."/>
            <person name="Foster-Nyarko E."/>
            <person name="Jarju S."/>
            <person name="Secka A."/>
            <person name="Antonio M."/>
            <person name="Oren A."/>
            <person name="Chaudhuri R.R."/>
            <person name="La Ragione R."/>
            <person name="Hildebrand F."/>
            <person name="Pallen M.J."/>
        </authorList>
    </citation>
    <scope>NUCLEOTIDE SEQUENCE</scope>
    <source>
        <strain evidence="2">26628</strain>
    </source>
</reference>
<proteinExistence type="predicted"/>
<organism evidence="2 3">
    <name type="scientific">Candidatus Borkfalkia faecigallinarum</name>
    <dbReference type="NCBI Taxonomy" id="2838509"/>
    <lineage>
        <taxon>Bacteria</taxon>
        <taxon>Bacillati</taxon>
        <taxon>Bacillota</taxon>
        <taxon>Clostridia</taxon>
        <taxon>Christensenellales</taxon>
        <taxon>Christensenellaceae</taxon>
        <taxon>Candidatus Borkfalkia</taxon>
    </lineage>
</organism>
<dbReference type="PANTHER" id="PTHR37314:SF4">
    <property type="entry name" value="UPF0700 TRANSMEMBRANE PROTEIN YOAK"/>
    <property type="match status" value="1"/>
</dbReference>
<feature type="transmembrane region" description="Helical" evidence="1">
    <location>
        <begin position="171"/>
        <end position="189"/>
    </location>
</feature>
<dbReference type="Proteomes" id="UP000824249">
    <property type="component" value="Unassembled WGS sequence"/>
</dbReference>
<gene>
    <name evidence="2" type="ORF">H9737_00105</name>
</gene>
<feature type="transmembrane region" description="Helical" evidence="1">
    <location>
        <begin position="92"/>
        <end position="109"/>
    </location>
</feature>
<feature type="transmembrane region" description="Helical" evidence="1">
    <location>
        <begin position="64"/>
        <end position="85"/>
    </location>
</feature>
<evidence type="ECO:0000313" key="2">
    <source>
        <dbReference type="EMBL" id="HIX46075.1"/>
    </source>
</evidence>
<protein>
    <submittedName>
        <fullName evidence="2">DUF1275 domain-containing protein</fullName>
    </submittedName>
</protein>
<name>A0A9D2AQD1_9FIRM</name>
<dbReference type="InterPro" id="IPR010699">
    <property type="entry name" value="DUF1275"/>
</dbReference>
<keyword evidence="1" id="KW-1133">Transmembrane helix</keyword>
<comment type="caution">
    <text evidence="2">The sequence shown here is derived from an EMBL/GenBank/DDBJ whole genome shotgun (WGS) entry which is preliminary data.</text>
</comment>
<dbReference type="EMBL" id="DXFD01000002">
    <property type="protein sequence ID" value="HIX46075.1"/>
    <property type="molecule type" value="Genomic_DNA"/>
</dbReference>
<feature type="transmembrane region" description="Helical" evidence="1">
    <location>
        <begin position="195"/>
        <end position="215"/>
    </location>
</feature>
<dbReference type="AlphaFoldDB" id="A0A9D2AQD1"/>
<keyword evidence="1" id="KW-0812">Transmembrane</keyword>
<accession>A0A9D2AQD1</accession>
<feature type="transmembrane region" description="Helical" evidence="1">
    <location>
        <begin position="12"/>
        <end position="32"/>
    </location>
</feature>
<evidence type="ECO:0000313" key="3">
    <source>
        <dbReference type="Proteomes" id="UP000824249"/>
    </source>
</evidence>
<sequence length="274" mass="28709">MIRTQKPNRENSLYVFLSFALVGGFLEAYTFLLHGGVFCNAQTGNLVLLFLKLVDGEWSAASHYLYSLLAYVAGILVSLALPLFFRRSGPHCFVAALEAAAFIALAFIPAGAPAWYTYVSVSFLCALQYNTFTECRGSKLATTFCTNNLRQATIGLFDGVRRRDSLSLRRAGMYGGIILTFAAGAVGGAFAARYLGNFCTLLAAALLLPVVLFLLPGRGGREQAAPTGGALAARPEANGAPAANIASAASPANGALAAQPTADISPATRAAGKK</sequence>
<keyword evidence="1" id="KW-0472">Membrane</keyword>
<evidence type="ECO:0000256" key="1">
    <source>
        <dbReference type="SAM" id="Phobius"/>
    </source>
</evidence>
<reference evidence="2" key="2">
    <citation type="submission" date="2021-04" db="EMBL/GenBank/DDBJ databases">
        <authorList>
            <person name="Gilroy R."/>
        </authorList>
    </citation>
    <scope>NUCLEOTIDE SEQUENCE</scope>
    <source>
        <strain evidence="2">26628</strain>
    </source>
</reference>